<sequence>MPFHGTQGIVLGHIISKKGIEVDKAKVELIVKLPSPTTVKGDAKFVWDDRCQQSFEELKLLLTTAPIVRAPNWQLPFEVMCDASDFAIGAVLGQREDGKPYVIYYASKTSKTRKEWKNVVADHLSRLAITHNSHSLPINDDFPEESLMLIEAAPCYTLPPQTSGQVELANRRSKHTDESGEYEQKRLSMAKQCHLPVEVQYKAWWAIKTLNMDLNRADMKRFLDLNEMEELRNDAYINSNIAKQRLKRWHDQLVSQKIPEGTKSLVYDSKLHIFPKVEVKVDRSVYYPTSVFKWSSRATQQYRSFKVNGQRLKPFLAIF</sequence>
<accession>A0A438GZU4</accession>
<dbReference type="Proteomes" id="UP000288805">
    <property type="component" value="Unassembled WGS sequence"/>
</dbReference>
<name>A0A438GZU4_VITVI</name>
<dbReference type="PANTHER" id="PTHR34072">
    <property type="entry name" value="ENZYMATIC POLYPROTEIN-RELATED"/>
    <property type="match status" value="1"/>
</dbReference>
<feature type="domain" description="Reverse transcriptase/retrotransposon-derived protein RNase H-like" evidence="1">
    <location>
        <begin position="47"/>
        <end position="115"/>
    </location>
</feature>
<dbReference type="Pfam" id="PF17919">
    <property type="entry name" value="RT_RNaseH_2"/>
    <property type="match status" value="1"/>
</dbReference>
<dbReference type="AlphaFoldDB" id="A0A438GZU4"/>
<dbReference type="SUPFAM" id="SSF56672">
    <property type="entry name" value="DNA/RNA polymerases"/>
    <property type="match status" value="1"/>
</dbReference>
<dbReference type="EMBL" id="QGNW01000309">
    <property type="protein sequence ID" value="RVW77693.1"/>
    <property type="molecule type" value="Genomic_DNA"/>
</dbReference>
<evidence type="ECO:0000313" key="2">
    <source>
        <dbReference type="EMBL" id="RVW77693.1"/>
    </source>
</evidence>
<evidence type="ECO:0000259" key="1">
    <source>
        <dbReference type="Pfam" id="PF17919"/>
    </source>
</evidence>
<dbReference type="InterPro" id="IPR043128">
    <property type="entry name" value="Rev_trsase/Diguanyl_cyclase"/>
</dbReference>
<reference evidence="2 3" key="1">
    <citation type="journal article" date="2018" name="PLoS Genet.">
        <title>Population sequencing reveals clonal diversity and ancestral inbreeding in the grapevine cultivar Chardonnay.</title>
        <authorList>
            <person name="Roach M.J."/>
            <person name="Johnson D.L."/>
            <person name="Bohlmann J."/>
            <person name="van Vuuren H.J."/>
            <person name="Jones S.J."/>
            <person name="Pretorius I.S."/>
            <person name="Schmidt S.A."/>
            <person name="Borneman A.R."/>
        </authorList>
    </citation>
    <scope>NUCLEOTIDE SEQUENCE [LARGE SCALE GENOMIC DNA]</scope>
    <source>
        <strain evidence="3">cv. Chardonnay</strain>
        <tissue evidence="2">Leaf</tissue>
    </source>
</reference>
<dbReference type="InterPro" id="IPR043502">
    <property type="entry name" value="DNA/RNA_pol_sf"/>
</dbReference>
<dbReference type="PANTHER" id="PTHR34072:SF57">
    <property type="entry name" value="RNA-DIRECTED DNA POLYMERASE"/>
    <property type="match status" value="1"/>
</dbReference>
<organism evidence="2 3">
    <name type="scientific">Vitis vinifera</name>
    <name type="common">Grape</name>
    <dbReference type="NCBI Taxonomy" id="29760"/>
    <lineage>
        <taxon>Eukaryota</taxon>
        <taxon>Viridiplantae</taxon>
        <taxon>Streptophyta</taxon>
        <taxon>Embryophyta</taxon>
        <taxon>Tracheophyta</taxon>
        <taxon>Spermatophyta</taxon>
        <taxon>Magnoliopsida</taxon>
        <taxon>eudicotyledons</taxon>
        <taxon>Gunneridae</taxon>
        <taxon>Pentapetalae</taxon>
        <taxon>rosids</taxon>
        <taxon>Vitales</taxon>
        <taxon>Vitaceae</taxon>
        <taxon>Viteae</taxon>
        <taxon>Vitis</taxon>
    </lineage>
</organism>
<evidence type="ECO:0000313" key="3">
    <source>
        <dbReference type="Proteomes" id="UP000288805"/>
    </source>
</evidence>
<dbReference type="InterPro" id="IPR041577">
    <property type="entry name" value="RT_RNaseH_2"/>
</dbReference>
<gene>
    <name evidence="2" type="ORF">CK203_053399</name>
</gene>
<protein>
    <recommendedName>
        <fullName evidence="1">Reverse transcriptase/retrotransposon-derived protein RNase H-like domain-containing protein</fullName>
    </recommendedName>
</protein>
<comment type="caution">
    <text evidence="2">The sequence shown here is derived from an EMBL/GenBank/DDBJ whole genome shotgun (WGS) entry which is preliminary data.</text>
</comment>
<dbReference type="Gene3D" id="3.30.70.270">
    <property type="match status" value="1"/>
</dbReference>
<proteinExistence type="predicted"/>